<dbReference type="InterPro" id="IPR002347">
    <property type="entry name" value="SDR_fam"/>
</dbReference>
<dbReference type="CDD" id="cd05233">
    <property type="entry name" value="SDR_c"/>
    <property type="match status" value="1"/>
</dbReference>
<keyword evidence="3" id="KW-1185">Reference proteome</keyword>
<dbReference type="SUPFAM" id="SSF51735">
    <property type="entry name" value="NAD(P)-binding Rossmann-fold domains"/>
    <property type="match status" value="1"/>
</dbReference>
<name>A0A143Y857_9LACT</name>
<sequence>MKAALLTGASGDIGSAIARDLAADGWSLYLHYFANQEKVEKLIQELLRAYPQQEFYPLQMNLTDEAEMEKIAAQIFSLQAIVFAHGTTEYGLLQHVHSREMDDLWGMHVKMPILIIQAFQDKISRSENGRIVFISSVYGAVGSGLEVLYSTVKGAQIAFVKAYSKEVAYTGVTVNAVCPGAIDTKMNEHLTGEEKAELMDEIPVGRLGNPAEVSFWVAQLLKTESSYLTGQAIYVTGGWLK</sequence>
<gene>
    <name evidence="2" type="ORF">Tpal_426</name>
</gene>
<dbReference type="EMBL" id="FJNE01000001">
    <property type="protein sequence ID" value="CZQ83287.1"/>
    <property type="molecule type" value="Genomic_DNA"/>
</dbReference>
<evidence type="ECO:0000313" key="3">
    <source>
        <dbReference type="Proteomes" id="UP000242754"/>
    </source>
</evidence>
<dbReference type="OrthoDB" id="9803333at2"/>
<organism evidence="2 3">
    <name type="scientific">Trichococcus palustris</name>
    <dbReference type="NCBI Taxonomy" id="140314"/>
    <lineage>
        <taxon>Bacteria</taxon>
        <taxon>Bacillati</taxon>
        <taxon>Bacillota</taxon>
        <taxon>Bacilli</taxon>
        <taxon>Lactobacillales</taxon>
        <taxon>Carnobacteriaceae</taxon>
        <taxon>Trichococcus</taxon>
    </lineage>
</organism>
<evidence type="ECO:0000313" key="2">
    <source>
        <dbReference type="EMBL" id="CZQ83287.1"/>
    </source>
</evidence>
<comment type="similarity">
    <text evidence="1">Belongs to the short-chain dehydrogenases/reductases (SDR) family.</text>
</comment>
<dbReference type="RefSeq" id="WP_087030691.1">
    <property type="nucleotide sequence ID" value="NZ_FJNE01000001.1"/>
</dbReference>
<evidence type="ECO:0000256" key="1">
    <source>
        <dbReference type="ARBA" id="ARBA00006484"/>
    </source>
</evidence>
<reference evidence="2 3" key="1">
    <citation type="submission" date="2016-02" db="EMBL/GenBank/DDBJ databases">
        <authorList>
            <person name="Wen L."/>
            <person name="He K."/>
            <person name="Yang H."/>
        </authorList>
    </citation>
    <scope>NUCLEOTIDE SEQUENCE [LARGE SCALE GENOMIC DNA]</scope>
    <source>
        <strain evidence="2">Trichococcus palustris</strain>
    </source>
</reference>
<dbReference type="STRING" id="140314.SAMN04488076_103135"/>
<dbReference type="Gene3D" id="3.40.50.720">
    <property type="entry name" value="NAD(P)-binding Rossmann-like Domain"/>
    <property type="match status" value="1"/>
</dbReference>
<dbReference type="PANTHER" id="PTHR42879:SF2">
    <property type="entry name" value="3-OXOACYL-[ACYL-CARRIER-PROTEIN] REDUCTASE FABG"/>
    <property type="match status" value="1"/>
</dbReference>
<proteinExistence type="inferred from homology"/>
<dbReference type="NCBIfam" id="NF047420">
    <property type="entry name" value="EF_P_mod_YmfI"/>
    <property type="match status" value="1"/>
</dbReference>
<dbReference type="InterPro" id="IPR036291">
    <property type="entry name" value="NAD(P)-bd_dom_sf"/>
</dbReference>
<dbReference type="AlphaFoldDB" id="A0A143Y857"/>
<accession>A0A143Y857</accession>
<dbReference type="InterPro" id="IPR050259">
    <property type="entry name" value="SDR"/>
</dbReference>
<dbReference type="PANTHER" id="PTHR42879">
    <property type="entry name" value="3-OXOACYL-(ACYL-CARRIER-PROTEIN) REDUCTASE"/>
    <property type="match status" value="1"/>
</dbReference>
<protein>
    <submittedName>
        <fullName evidence="2">Glucose/ribitol dehydrogenase</fullName>
    </submittedName>
</protein>
<dbReference type="Proteomes" id="UP000242754">
    <property type="component" value="Unassembled WGS sequence"/>
</dbReference>
<dbReference type="Pfam" id="PF13561">
    <property type="entry name" value="adh_short_C2"/>
    <property type="match status" value="1"/>
</dbReference>
<dbReference type="PRINTS" id="PR00081">
    <property type="entry name" value="GDHRDH"/>
</dbReference>